<dbReference type="EMBL" id="CP001661">
    <property type="protein sequence ID" value="ACT18792.1"/>
    <property type="molecule type" value="Genomic_DNA"/>
</dbReference>
<dbReference type="OrthoDB" id="5519795at2"/>
<dbReference type="eggNOG" id="ENOG5032W27">
    <property type="taxonomic scope" value="Bacteria"/>
</dbReference>
<keyword evidence="1" id="KW-0812">Transmembrane</keyword>
<evidence type="ECO:0000256" key="1">
    <source>
        <dbReference type="SAM" id="Phobius"/>
    </source>
</evidence>
<dbReference type="GO" id="GO:0016787">
    <property type="term" value="F:hydrolase activity"/>
    <property type="evidence" value="ECO:0007669"/>
    <property type="project" value="UniProtKB-KW"/>
</dbReference>
<keyword evidence="2" id="KW-0378">Hydrolase</keyword>
<evidence type="ECO:0000313" key="2">
    <source>
        <dbReference type="EMBL" id="ACT18792.1"/>
    </source>
</evidence>
<organism evidence="2">
    <name type="scientific">Geobacter sp. (strain M21)</name>
    <dbReference type="NCBI Taxonomy" id="443144"/>
    <lineage>
        <taxon>Bacteria</taxon>
        <taxon>Pseudomonadati</taxon>
        <taxon>Thermodesulfobacteriota</taxon>
        <taxon>Desulfuromonadia</taxon>
        <taxon>Geobacterales</taxon>
        <taxon>Geobacteraceae</taxon>
        <taxon>Geobacter</taxon>
    </lineage>
</organism>
<dbReference type="KEGG" id="gem:GM21_2756"/>
<dbReference type="HOGENOM" id="CLU_1452679_0_0_7"/>
<name>C6E1E4_GEOSM</name>
<sequence length="187" mass="21048">MSPVTHLLLSWSAASLAQLSRRERILVTLAGVAPDLDGLGLLVDLARRDSLHTAWSMYHHVLGHNITFCLVLLLPAYLLARGKRLMTAVAVFAVFHLHLLADLVGSRAPDQIWTIPYLLPFSSHEFSWTGQWPLNSWQNFSVTFTLILFGMYQGWRNGRSPVEVVSSRGNEELVHVLRARFGIPRIP</sequence>
<proteinExistence type="predicted"/>
<dbReference type="AlphaFoldDB" id="C6E1E4"/>
<gene>
    <name evidence="2" type="ordered locus">GM21_2756</name>
</gene>
<feature type="transmembrane region" description="Helical" evidence="1">
    <location>
        <begin position="57"/>
        <end position="78"/>
    </location>
</feature>
<keyword evidence="1" id="KW-0472">Membrane</keyword>
<keyword evidence="1" id="KW-1133">Transmembrane helix</keyword>
<dbReference type="STRING" id="443144.GM21_2756"/>
<protein>
    <submittedName>
        <fullName evidence="2">Membrane-bound metal-dependent hydrolase</fullName>
    </submittedName>
</protein>
<reference evidence="2" key="1">
    <citation type="submission" date="2009-07" db="EMBL/GenBank/DDBJ databases">
        <title>Complete sequence of Geobacter sp. M21.</title>
        <authorList>
            <consortium name="US DOE Joint Genome Institute"/>
            <person name="Lucas S."/>
            <person name="Copeland A."/>
            <person name="Lapidus A."/>
            <person name="Glavina del Rio T."/>
            <person name="Dalin E."/>
            <person name="Tice H."/>
            <person name="Bruce D."/>
            <person name="Goodwin L."/>
            <person name="Pitluck S."/>
            <person name="Saunders E."/>
            <person name="Brettin T."/>
            <person name="Detter J.C."/>
            <person name="Han C."/>
            <person name="Larimer F."/>
            <person name="Land M."/>
            <person name="Hauser L."/>
            <person name="Kyrpides N."/>
            <person name="Ovchinnikova G."/>
            <person name="Lovley D."/>
        </authorList>
    </citation>
    <scope>NUCLEOTIDE SEQUENCE [LARGE SCALE GENOMIC DNA]</scope>
    <source>
        <strain evidence="2">M21</strain>
    </source>
</reference>
<accession>C6E1E4</accession>